<evidence type="ECO:0000256" key="3">
    <source>
        <dbReference type="ARBA" id="ARBA00022833"/>
    </source>
</evidence>
<evidence type="ECO:0000256" key="5">
    <source>
        <dbReference type="SAM" id="Coils"/>
    </source>
</evidence>
<dbReference type="InParanoid" id="E4XER4"/>
<feature type="coiled-coil region" evidence="5">
    <location>
        <begin position="124"/>
        <end position="151"/>
    </location>
</feature>
<dbReference type="Pfam" id="PF13445">
    <property type="entry name" value="zf-RING_UBOX"/>
    <property type="match status" value="1"/>
</dbReference>
<sequence>MNFITSMIQERTNELLKKNSKKTKKLETEEKVSTPVDDLVADVESLKLKSKKCGQQLEASANFKDLIAMCGKAETELIKFLQENNSTDFIFQRIMNKTRENAIFDLEQKRSNSRILCSRTDKAIAILLKDKEAADDRIKNIKRKTRQVLEKTSDENKEGESVAGECEICFEKYDNKDHRHSAITACGHRFGSSCIKLVEYLYKIFMESVNFNQIKKTFEINAKCPKCNRLFTNDQILNLF</sequence>
<evidence type="ECO:0000313" key="8">
    <source>
        <dbReference type="Proteomes" id="UP000001307"/>
    </source>
</evidence>
<name>E4XER4_OIKDI</name>
<dbReference type="OrthoDB" id="654191at2759"/>
<gene>
    <name evidence="7" type="ORF">GSOID_T00008708001</name>
</gene>
<feature type="domain" description="RING-type" evidence="6">
    <location>
        <begin position="166"/>
        <end position="228"/>
    </location>
</feature>
<dbReference type="Gene3D" id="3.30.40.10">
    <property type="entry name" value="Zinc/RING finger domain, C3HC4 (zinc finger)"/>
    <property type="match status" value="1"/>
</dbReference>
<dbReference type="InterPro" id="IPR027370">
    <property type="entry name" value="Znf-RING_euk"/>
</dbReference>
<dbReference type="Proteomes" id="UP000001307">
    <property type="component" value="Unassembled WGS sequence"/>
</dbReference>
<keyword evidence="8" id="KW-1185">Reference proteome</keyword>
<dbReference type="GO" id="GO:0008270">
    <property type="term" value="F:zinc ion binding"/>
    <property type="evidence" value="ECO:0007669"/>
    <property type="project" value="UniProtKB-KW"/>
</dbReference>
<keyword evidence="1" id="KW-0479">Metal-binding</keyword>
<proteinExistence type="predicted"/>
<evidence type="ECO:0000259" key="6">
    <source>
        <dbReference type="PROSITE" id="PS50089"/>
    </source>
</evidence>
<protein>
    <recommendedName>
        <fullName evidence="6">RING-type domain-containing protein</fullName>
    </recommendedName>
</protein>
<dbReference type="InterPro" id="IPR001841">
    <property type="entry name" value="Znf_RING"/>
</dbReference>
<keyword evidence="2 4" id="KW-0863">Zinc-finger</keyword>
<dbReference type="AlphaFoldDB" id="E4XER4"/>
<evidence type="ECO:0000256" key="2">
    <source>
        <dbReference type="ARBA" id="ARBA00022771"/>
    </source>
</evidence>
<dbReference type="SUPFAM" id="SSF57850">
    <property type="entry name" value="RING/U-box"/>
    <property type="match status" value="1"/>
</dbReference>
<evidence type="ECO:0000256" key="4">
    <source>
        <dbReference type="PROSITE-ProRule" id="PRU00175"/>
    </source>
</evidence>
<organism evidence="7">
    <name type="scientific">Oikopleura dioica</name>
    <name type="common">Tunicate</name>
    <dbReference type="NCBI Taxonomy" id="34765"/>
    <lineage>
        <taxon>Eukaryota</taxon>
        <taxon>Metazoa</taxon>
        <taxon>Chordata</taxon>
        <taxon>Tunicata</taxon>
        <taxon>Appendicularia</taxon>
        <taxon>Copelata</taxon>
        <taxon>Oikopleuridae</taxon>
        <taxon>Oikopleura</taxon>
    </lineage>
</organism>
<dbReference type="EMBL" id="FN653042">
    <property type="protein sequence ID" value="CBY19561.1"/>
    <property type="molecule type" value="Genomic_DNA"/>
</dbReference>
<keyword evidence="3" id="KW-0862">Zinc</keyword>
<dbReference type="InterPro" id="IPR013083">
    <property type="entry name" value="Znf_RING/FYVE/PHD"/>
</dbReference>
<keyword evidence="5" id="KW-0175">Coiled coil</keyword>
<evidence type="ECO:0000313" key="7">
    <source>
        <dbReference type="EMBL" id="CBY19561.1"/>
    </source>
</evidence>
<dbReference type="PROSITE" id="PS50089">
    <property type="entry name" value="ZF_RING_2"/>
    <property type="match status" value="1"/>
</dbReference>
<reference evidence="7" key="1">
    <citation type="journal article" date="2010" name="Science">
        <title>Plasticity of animal genome architecture unmasked by rapid evolution of a pelagic tunicate.</title>
        <authorList>
            <person name="Denoeud F."/>
            <person name="Henriet S."/>
            <person name="Mungpakdee S."/>
            <person name="Aury J.M."/>
            <person name="Da Silva C."/>
            <person name="Brinkmann H."/>
            <person name="Mikhaleva J."/>
            <person name="Olsen L.C."/>
            <person name="Jubin C."/>
            <person name="Canestro C."/>
            <person name="Bouquet J.M."/>
            <person name="Danks G."/>
            <person name="Poulain J."/>
            <person name="Campsteijn C."/>
            <person name="Adamski M."/>
            <person name="Cross I."/>
            <person name="Yadetie F."/>
            <person name="Muffato M."/>
            <person name="Louis A."/>
            <person name="Butcher S."/>
            <person name="Tsagkogeorga G."/>
            <person name="Konrad A."/>
            <person name="Singh S."/>
            <person name="Jensen M.F."/>
            <person name="Cong E.H."/>
            <person name="Eikeseth-Otteraa H."/>
            <person name="Noel B."/>
            <person name="Anthouard V."/>
            <person name="Porcel B.M."/>
            <person name="Kachouri-Lafond R."/>
            <person name="Nishino A."/>
            <person name="Ugolini M."/>
            <person name="Chourrout P."/>
            <person name="Nishida H."/>
            <person name="Aasland R."/>
            <person name="Huzurbazar S."/>
            <person name="Westhof E."/>
            <person name="Delsuc F."/>
            <person name="Lehrach H."/>
            <person name="Reinhardt R."/>
            <person name="Weissenbach J."/>
            <person name="Roy S.W."/>
            <person name="Artiguenave F."/>
            <person name="Postlethwait J.H."/>
            <person name="Manak J.R."/>
            <person name="Thompson E.M."/>
            <person name="Jaillon O."/>
            <person name="Du Pasquier L."/>
            <person name="Boudinot P."/>
            <person name="Liberles D.A."/>
            <person name="Volff J.N."/>
            <person name="Philippe H."/>
            <person name="Lenhard B."/>
            <person name="Roest Crollius H."/>
            <person name="Wincker P."/>
            <person name="Chourrout D."/>
        </authorList>
    </citation>
    <scope>NUCLEOTIDE SEQUENCE [LARGE SCALE GENOMIC DNA]</scope>
</reference>
<evidence type="ECO:0000256" key="1">
    <source>
        <dbReference type="ARBA" id="ARBA00022723"/>
    </source>
</evidence>
<accession>E4XER4</accession>